<accession>A0A3L6PTU2</accession>
<sequence length="87" mass="9543">MPPSLRSFPQRRGLLDLMMSHEDSKGPAHRVLGEPCTSSSTGTCRCQQQVELTSGAAMKIATKQQQLKPRFALGLDGLNCFETLVPR</sequence>
<proteinExistence type="predicted"/>
<dbReference type="EMBL" id="PQIB02000015">
    <property type="protein sequence ID" value="RLM64704.1"/>
    <property type="molecule type" value="Genomic_DNA"/>
</dbReference>
<comment type="caution">
    <text evidence="1">The sequence shown here is derived from an EMBL/GenBank/DDBJ whole genome shotgun (WGS) entry which is preliminary data.</text>
</comment>
<keyword evidence="2" id="KW-1185">Reference proteome</keyword>
<gene>
    <name evidence="1" type="ORF">C2845_PM16G01090</name>
</gene>
<dbReference type="AlphaFoldDB" id="A0A3L6PTU2"/>
<organism evidence="1 2">
    <name type="scientific">Panicum miliaceum</name>
    <name type="common">Proso millet</name>
    <name type="synonym">Broomcorn millet</name>
    <dbReference type="NCBI Taxonomy" id="4540"/>
    <lineage>
        <taxon>Eukaryota</taxon>
        <taxon>Viridiplantae</taxon>
        <taxon>Streptophyta</taxon>
        <taxon>Embryophyta</taxon>
        <taxon>Tracheophyta</taxon>
        <taxon>Spermatophyta</taxon>
        <taxon>Magnoliopsida</taxon>
        <taxon>Liliopsida</taxon>
        <taxon>Poales</taxon>
        <taxon>Poaceae</taxon>
        <taxon>PACMAD clade</taxon>
        <taxon>Panicoideae</taxon>
        <taxon>Panicodae</taxon>
        <taxon>Paniceae</taxon>
        <taxon>Panicinae</taxon>
        <taxon>Panicum</taxon>
        <taxon>Panicum sect. Panicum</taxon>
    </lineage>
</organism>
<reference evidence="2" key="1">
    <citation type="journal article" date="2019" name="Nat. Commun.">
        <title>The genome of broomcorn millet.</title>
        <authorList>
            <person name="Zou C."/>
            <person name="Miki D."/>
            <person name="Li D."/>
            <person name="Tang Q."/>
            <person name="Xiao L."/>
            <person name="Rajput S."/>
            <person name="Deng P."/>
            <person name="Jia W."/>
            <person name="Huang R."/>
            <person name="Zhang M."/>
            <person name="Sun Y."/>
            <person name="Hu J."/>
            <person name="Fu X."/>
            <person name="Schnable P.S."/>
            <person name="Li F."/>
            <person name="Zhang H."/>
            <person name="Feng B."/>
            <person name="Zhu X."/>
            <person name="Liu R."/>
            <person name="Schnable J.C."/>
            <person name="Zhu J.-K."/>
            <person name="Zhang H."/>
        </authorList>
    </citation>
    <scope>NUCLEOTIDE SEQUENCE [LARGE SCALE GENOMIC DNA]</scope>
</reference>
<protein>
    <submittedName>
        <fullName evidence="1">Uncharacterized protein</fullName>
    </submittedName>
</protein>
<evidence type="ECO:0000313" key="2">
    <source>
        <dbReference type="Proteomes" id="UP000275267"/>
    </source>
</evidence>
<dbReference type="OrthoDB" id="751010at2759"/>
<evidence type="ECO:0000313" key="1">
    <source>
        <dbReference type="EMBL" id="RLM64704.1"/>
    </source>
</evidence>
<name>A0A3L6PTU2_PANMI</name>
<dbReference type="Proteomes" id="UP000275267">
    <property type="component" value="Unassembled WGS sequence"/>
</dbReference>